<sequence length="100" mass="11158">CQQGGDARLPTLVGRPTTPSQVSPLGVNRALVKLRLKIDVVFSSFCPRNPISRKHFSKPSGQDVRCYNCNGVGHTHTFLSHIKGKTIIFAFNPYARHRRT</sequence>
<accession>A0A1A8SJ80</accession>
<evidence type="ECO:0000313" key="2">
    <source>
        <dbReference type="EMBL" id="SBS18401.1"/>
    </source>
</evidence>
<dbReference type="EMBL" id="HAEI01015932">
    <property type="protein sequence ID" value="SBS18401.1"/>
    <property type="molecule type" value="Transcribed_RNA"/>
</dbReference>
<protein>
    <submittedName>
        <fullName evidence="2">Gypsy retrotransposon integrase 1</fullName>
    </submittedName>
</protein>
<organism evidence="2">
    <name type="scientific">Nothobranchius rachovii</name>
    <name type="common">bluefin notho</name>
    <dbReference type="NCBI Taxonomy" id="451742"/>
    <lineage>
        <taxon>Eukaryota</taxon>
        <taxon>Metazoa</taxon>
        <taxon>Chordata</taxon>
        <taxon>Craniata</taxon>
        <taxon>Vertebrata</taxon>
        <taxon>Euteleostomi</taxon>
        <taxon>Actinopterygii</taxon>
        <taxon>Neopterygii</taxon>
        <taxon>Teleostei</taxon>
        <taxon>Neoteleostei</taxon>
        <taxon>Acanthomorphata</taxon>
        <taxon>Ovalentaria</taxon>
        <taxon>Atherinomorphae</taxon>
        <taxon>Cyprinodontiformes</taxon>
        <taxon>Nothobranchiidae</taxon>
        <taxon>Nothobranchius</taxon>
    </lineage>
</organism>
<gene>
    <name evidence="2" type="primary">GIN1</name>
</gene>
<reference evidence="2" key="2">
    <citation type="submission" date="2016-06" db="EMBL/GenBank/DDBJ databases">
        <title>The genome of a short-lived fish provides insights into sex chromosome evolution and the genetic control of aging.</title>
        <authorList>
            <person name="Reichwald K."/>
            <person name="Felder M."/>
            <person name="Petzold A."/>
            <person name="Koch P."/>
            <person name="Groth M."/>
            <person name="Platzer M."/>
        </authorList>
    </citation>
    <scope>NUCLEOTIDE SEQUENCE</scope>
    <source>
        <tissue evidence="2">Brain</tissue>
    </source>
</reference>
<feature type="non-terminal residue" evidence="2">
    <location>
        <position position="1"/>
    </location>
</feature>
<name>A0A1A8SJ80_9TELE</name>
<reference evidence="2" key="1">
    <citation type="submission" date="2016-05" db="EMBL/GenBank/DDBJ databases">
        <authorList>
            <person name="Lavstsen T."/>
            <person name="Jespersen J.S."/>
        </authorList>
    </citation>
    <scope>NUCLEOTIDE SEQUENCE</scope>
    <source>
        <tissue evidence="2">Brain</tissue>
    </source>
</reference>
<feature type="non-terminal residue" evidence="2">
    <location>
        <position position="100"/>
    </location>
</feature>
<feature type="region of interest" description="Disordered" evidence="1">
    <location>
        <begin position="1"/>
        <end position="20"/>
    </location>
</feature>
<evidence type="ECO:0000256" key="1">
    <source>
        <dbReference type="SAM" id="MobiDB-lite"/>
    </source>
</evidence>
<proteinExistence type="predicted"/>
<dbReference type="AlphaFoldDB" id="A0A1A8SJ80"/>